<dbReference type="Pfam" id="PF04542">
    <property type="entry name" value="Sigma70_r2"/>
    <property type="match status" value="1"/>
</dbReference>
<dbReference type="Proteomes" id="UP000008363">
    <property type="component" value="Unassembled WGS sequence"/>
</dbReference>
<dbReference type="SUPFAM" id="SSF88659">
    <property type="entry name" value="Sigma3 and sigma4 domains of RNA polymerase sigma factors"/>
    <property type="match status" value="1"/>
</dbReference>
<evidence type="ECO:0000256" key="1">
    <source>
        <dbReference type="ARBA" id="ARBA00010641"/>
    </source>
</evidence>
<dbReference type="EMBL" id="BAHC01000135">
    <property type="protein sequence ID" value="GAB91479.1"/>
    <property type="molecule type" value="Genomic_DNA"/>
</dbReference>
<evidence type="ECO:0000313" key="10">
    <source>
        <dbReference type="EMBL" id="GAB91479.1"/>
    </source>
</evidence>
<dbReference type="GO" id="GO:0003677">
    <property type="term" value="F:DNA binding"/>
    <property type="evidence" value="ECO:0007669"/>
    <property type="project" value="UniProtKB-KW"/>
</dbReference>
<evidence type="ECO:0000256" key="2">
    <source>
        <dbReference type="ARBA" id="ARBA00023015"/>
    </source>
</evidence>
<feature type="compositionally biased region" description="Low complexity" evidence="6">
    <location>
        <begin position="412"/>
        <end position="449"/>
    </location>
</feature>
<dbReference type="InterPro" id="IPR014284">
    <property type="entry name" value="RNA_pol_sigma-70_dom"/>
</dbReference>
<keyword evidence="7" id="KW-0812">Transmembrane</keyword>
<dbReference type="CDD" id="cd06171">
    <property type="entry name" value="Sigma70_r4"/>
    <property type="match status" value="1"/>
</dbReference>
<comment type="similarity">
    <text evidence="1">Belongs to the sigma-70 factor family. ECF subfamily.</text>
</comment>
<dbReference type="eggNOG" id="COG1595">
    <property type="taxonomic scope" value="Bacteria"/>
</dbReference>
<evidence type="ECO:0000313" key="11">
    <source>
        <dbReference type="Proteomes" id="UP000008363"/>
    </source>
</evidence>
<keyword evidence="7" id="KW-0472">Membrane</keyword>
<evidence type="ECO:0000256" key="4">
    <source>
        <dbReference type="ARBA" id="ARBA00023125"/>
    </source>
</evidence>
<reference evidence="10 11" key="1">
    <citation type="submission" date="2012-08" db="EMBL/GenBank/DDBJ databases">
        <title>Whole genome shotgun sequence of Gordonia rhizosphera NBRC 16068.</title>
        <authorList>
            <person name="Takarada H."/>
            <person name="Isaki S."/>
            <person name="Hosoyama A."/>
            <person name="Tsuchikane K."/>
            <person name="Katsumata H."/>
            <person name="Baba S."/>
            <person name="Ohji S."/>
            <person name="Yamazaki S."/>
            <person name="Fujita N."/>
        </authorList>
    </citation>
    <scope>NUCLEOTIDE SEQUENCE [LARGE SCALE GENOMIC DNA]</scope>
    <source>
        <strain evidence="10 11">NBRC 16068</strain>
    </source>
</reference>
<dbReference type="InterPro" id="IPR013324">
    <property type="entry name" value="RNA_pol_sigma_r3/r4-like"/>
</dbReference>
<comment type="caution">
    <text evidence="10">The sequence shown here is derived from an EMBL/GenBank/DDBJ whole genome shotgun (WGS) entry which is preliminary data.</text>
</comment>
<dbReference type="InterPro" id="IPR036388">
    <property type="entry name" value="WH-like_DNA-bd_sf"/>
</dbReference>
<dbReference type="AlphaFoldDB" id="K6WY41"/>
<gene>
    <name evidence="10" type="ORF">GORHZ_135_00280</name>
</gene>
<evidence type="ECO:0000259" key="9">
    <source>
        <dbReference type="Pfam" id="PF08281"/>
    </source>
</evidence>
<feature type="compositionally biased region" description="Pro residues" evidence="6">
    <location>
        <begin position="452"/>
        <end position="492"/>
    </location>
</feature>
<dbReference type="PANTHER" id="PTHR43133:SF8">
    <property type="entry name" value="RNA POLYMERASE SIGMA FACTOR HI_1459-RELATED"/>
    <property type="match status" value="1"/>
</dbReference>
<dbReference type="GO" id="GO:0016987">
    <property type="term" value="F:sigma factor activity"/>
    <property type="evidence" value="ECO:0007669"/>
    <property type="project" value="UniProtKB-KW"/>
</dbReference>
<dbReference type="Gene3D" id="1.10.1740.10">
    <property type="match status" value="1"/>
</dbReference>
<evidence type="ECO:0000256" key="6">
    <source>
        <dbReference type="SAM" id="MobiDB-lite"/>
    </source>
</evidence>
<dbReference type="Pfam" id="PF08281">
    <property type="entry name" value="Sigma70_r4_2"/>
    <property type="match status" value="1"/>
</dbReference>
<dbReference type="OrthoDB" id="8611574at2"/>
<evidence type="ECO:0000259" key="8">
    <source>
        <dbReference type="Pfam" id="PF04542"/>
    </source>
</evidence>
<feature type="domain" description="RNA polymerase sigma factor 70 region 4 type 2" evidence="9">
    <location>
        <begin position="152"/>
        <end position="204"/>
    </location>
</feature>
<feature type="transmembrane region" description="Helical" evidence="7">
    <location>
        <begin position="347"/>
        <end position="370"/>
    </location>
</feature>
<dbReference type="InterPro" id="IPR039425">
    <property type="entry name" value="RNA_pol_sigma-70-like"/>
</dbReference>
<name>K6WY41_9ACTN</name>
<dbReference type="GO" id="GO:0006352">
    <property type="term" value="P:DNA-templated transcription initiation"/>
    <property type="evidence" value="ECO:0007669"/>
    <property type="project" value="InterPro"/>
</dbReference>
<dbReference type="PANTHER" id="PTHR43133">
    <property type="entry name" value="RNA POLYMERASE ECF-TYPE SIGMA FACTO"/>
    <property type="match status" value="1"/>
</dbReference>
<evidence type="ECO:0000256" key="5">
    <source>
        <dbReference type="ARBA" id="ARBA00023163"/>
    </source>
</evidence>
<keyword evidence="5" id="KW-0804">Transcription</keyword>
<keyword evidence="2" id="KW-0805">Transcription regulation</keyword>
<keyword evidence="7" id="KW-1133">Transmembrane helix</keyword>
<evidence type="ECO:0000256" key="3">
    <source>
        <dbReference type="ARBA" id="ARBA00023082"/>
    </source>
</evidence>
<dbReference type="InterPro" id="IPR013325">
    <property type="entry name" value="RNA_pol_sigma_r2"/>
</dbReference>
<evidence type="ECO:0000256" key="7">
    <source>
        <dbReference type="SAM" id="Phobius"/>
    </source>
</evidence>
<dbReference type="InterPro" id="IPR007627">
    <property type="entry name" value="RNA_pol_sigma70_r2"/>
</dbReference>
<feature type="compositionally biased region" description="Low complexity" evidence="6">
    <location>
        <begin position="386"/>
        <end position="403"/>
    </location>
</feature>
<keyword evidence="11" id="KW-1185">Reference proteome</keyword>
<feature type="region of interest" description="Disordered" evidence="6">
    <location>
        <begin position="373"/>
        <end position="514"/>
    </location>
</feature>
<protein>
    <submittedName>
        <fullName evidence="10">Putative RNA polymerase ECF-type sigma factor</fullName>
    </submittedName>
</protein>
<organism evidence="10 11">
    <name type="scientific">Gordonia rhizosphera NBRC 16068</name>
    <dbReference type="NCBI Taxonomy" id="1108045"/>
    <lineage>
        <taxon>Bacteria</taxon>
        <taxon>Bacillati</taxon>
        <taxon>Actinomycetota</taxon>
        <taxon>Actinomycetes</taxon>
        <taxon>Mycobacteriales</taxon>
        <taxon>Gordoniaceae</taxon>
        <taxon>Gordonia</taxon>
    </lineage>
</organism>
<dbReference type="InterPro" id="IPR013249">
    <property type="entry name" value="RNA_pol_sigma70_r4_t2"/>
</dbReference>
<feature type="domain" description="RNA polymerase sigma-70 region 2" evidence="8">
    <location>
        <begin position="59"/>
        <end position="125"/>
    </location>
</feature>
<sequence>MACAVVGRYADADYHDLHGYESQETAMSAPLDTGGNHPPDHVIVAALRGGDMDALATAYDRYGPALHTFAYSMVRSRERAADVTHDSFLVAVARIDQLRDPSRLRPWLYAIVRSECLRMLRGDKRETAFEDWHDQAAGDDPDDDLHRREVQELVRSALDGLSPKDREIVELSLRHDLDNAEISAVLGVKPSHVTALTSRSRKALERSLGTLLVARAGGEGCDELTELLGHWDGVFTPLWRKRIAKHVDSCAVCTGERRRRFTPAAILVALPLIAAPIVLRDRVLSDAEPVLVAYSQHAGDARAATMVPQPVTAGGEPQPEHADASPTVIGGRAAWDYPTAERAGHRWWMWATAAIVALVVAGGVLAAAALTVGGSDPLPEPVVDDASTTLSTPSSSSTTTAPPLIEPPGIATTPELVVPGTPPTVGDPVSPEEPVSEQPVPEEPVISEPVPEEPTPPVSPPQVPDPAPPDPVLPDPVLPDPVLPDPRVPPFDPGLRSCLPACAPITSPTPPRVN</sequence>
<dbReference type="NCBIfam" id="TIGR02937">
    <property type="entry name" value="sigma70-ECF"/>
    <property type="match status" value="1"/>
</dbReference>
<dbReference type="Gene3D" id="1.10.10.10">
    <property type="entry name" value="Winged helix-like DNA-binding domain superfamily/Winged helix DNA-binding domain"/>
    <property type="match status" value="1"/>
</dbReference>
<dbReference type="STRING" id="1108045.GORHZ_135_00280"/>
<dbReference type="SUPFAM" id="SSF88946">
    <property type="entry name" value="Sigma2 domain of RNA polymerase sigma factors"/>
    <property type="match status" value="1"/>
</dbReference>
<keyword evidence="4" id="KW-0238">DNA-binding</keyword>
<accession>K6WY41</accession>
<proteinExistence type="inferred from homology"/>
<keyword evidence="3" id="KW-0731">Sigma factor</keyword>